<dbReference type="GO" id="GO:0005524">
    <property type="term" value="F:ATP binding"/>
    <property type="evidence" value="ECO:0007669"/>
    <property type="project" value="UniProtKB-UniRule"/>
</dbReference>
<comment type="function">
    <text evidence="12">Required for assembly of the mitotic spindle. Interacts with spindle microtubules to produce an outwardly directed force acting upon the poles. Following spindle assembly, CIN8 and KIP1 apparently act to oppose a force that draws separated poles back together. This force seems to be mediate by KAR3.</text>
</comment>
<gene>
    <name evidence="18" type="ORF">GNLVRS02_ARAD1D20768g</name>
</gene>
<feature type="region of interest" description="Disordered" evidence="16">
    <location>
        <begin position="1"/>
        <end position="52"/>
    </location>
</feature>
<evidence type="ECO:0000256" key="7">
    <source>
        <dbReference type="ARBA" id="ARBA00022840"/>
    </source>
</evidence>
<evidence type="ECO:0000256" key="3">
    <source>
        <dbReference type="ARBA" id="ARBA00022618"/>
    </source>
</evidence>
<dbReference type="InterPro" id="IPR001752">
    <property type="entry name" value="Kinesin_motor_dom"/>
</dbReference>
<accession>A0A060T9R4</accession>
<feature type="region of interest" description="Disordered" evidence="16">
    <location>
        <begin position="975"/>
        <end position="1014"/>
    </location>
</feature>
<feature type="coiled-coil region" evidence="15">
    <location>
        <begin position="444"/>
        <end position="478"/>
    </location>
</feature>
<evidence type="ECO:0000256" key="1">
    <source>
        <dbReference type="ARBA" id="ARBA00004186"/>
    </source>
</evidence>
<feature type="domain" description="Kinesin motor" evidence="17">
    <location>
        <begin position="55"/>
        <end position="384"/>
    </location>
</feature>
<dbReference type="GO" id="GO:0005876">
    <property type="term" value="C:spindle microtubule"/>
    <property type="evidence" value="ECO:0007669"/>
    <property type="project" value="TreeGrafter"/>
</dbReference>
<dbReference type="InterPro" id="IPR036961">
    <property type="entry name" value="Kinesin_motor_dom_sf"/>
</dbReference>
<dbReference type="FunFam" id="3.40.850.10:FF:000051">
    <property type="entry name" value="Kinesin-like protein bimC"/>
    <property type="match status" value="1"/>
</dbReference>
<dbReference type="GO" id="GO:0008017">
    <property type="term" value="F:microtubule binding"/>
    <property type="evidence" value="ECO:0007669"/>
    <property type="project" value="InterPro"/>
</dbReference>
<dbReference type="GO" id="GO:0008574">
    <property type="term" value="F:plus-end-directed microtubule motor activity"/>
    <property type="evidence" value="ECO:0007669"/>
    <property type="project" value="TreeGrafter"/>
</dbReference>
<dbReference type="InterPro" id="IPR027417">
    <property type="entry name" value="P-loop_NTPase"/>
</dbReference>
<keyword evidence="11" id="KW-0131">Cell cycle</keyword>
<dbReference type="PROSITE" id="PS00411">
    <property type="entry name" value="KINESIN_MOTOR_1"/>
    <property type="match status" value="1"/>
</dbReference>
<keyword evidence="9 14" id="KW-0505">Motor protein</keyword>
<keyword evidence="5 14" id="KW-0547">Nucleotide-binding</keyword>
<evidence type="ECO:0000256" key="2">
    <source>
        <dbReference type="ARBA" id="ARBA00022490"/>
    </source>
</evidence>
<evidence type="ECO:0000313" key="18">
    <source>
        <dbReference type="EMBL" id="CDP37845.1"/>
    </source>
</evidence>
<dbReference type="InterPro" id="IPR047149">
    <property type="entry name" value="KIF11-like"/>
</dbReference>
<evidence type="ECO:0000256" key="15">
    <source>
        <dbReference type="SAM" id="Coils"/>
    </source>
</evidence>
<reference evidence="18" key="2">
    <citation type="submission" date="2014-06" db="EMBL/GenBank/DDBJ databases">
        <title>The complete genome of Blastobotrys (Arxula) adeninivorans LS3 - a yeast of biotechnological interest.</title>
        <authorList>
            <person name="Kunze G."/>
            <person name="Gaillardin C."/>
            <person name="Czernicka M."/>
            <person name="Durrens P."/>
            <person name="Martin T."/>
            <person name="Boer E."/>
            <person name="Gabaldon T."/>
            <person name="Cruz J."/>
            <person name="Talla E."/>
            <person name="Marck C."/>
            <person name="Goffeau A."/>
            <person name="Barbe V."/>
            <person name="Baret P."/>
            <person name="Baronian K."/>
            <person name="Beier S."/>
            <person name="Bleykasten C."/>
            <person name="Bode R."/>
            <person name="Casaregola S."/>
            <person name="Despons L."/>
            <person name="Fairhead C."/>
            <person name="Giersberg M."/>
            <person name="Gierski P."/>
            <person name="Hahnel U."/>
            <person name="Hartmann A."/>
            <person name="Jankowska D."/>
            <person name="Jubin C."/>
            <person name="Jung P."/>
            <person name="Lafontaine I."/>
            <person name="Leh-Louis V."/>
            <person name="Lemaire M."/>
            <person name="Marcet-Houben M."/>
            <person name="Mascher M."/>
            <person name="Morel G."/>
            <person name="Richard G.-F."/>
            <person name="Riechen J."/>
            <person name="Sacerdot C."/>
            <person name="Sarkar A."/>
            <person name="Savel G."/>
            <person name="Schacherer J."/>
            <person name="Sherman D."/>
            <person name="Straub M.-L."/>
            <person name="Stein N."/>
            <person name="Thierry A."/>
            <person name="Trautwein-Schult A."/>
            <person name="Westhof E."/>
            <person name="Worch S."/>
            <person name="Dujon B."/>
            <person name="Souciet J.-L."/>
            <person name="Wincker P."/>
            <person name="Scholz U."/>
            <person name="Neuveglise N."/>
        </authorList>
    </citation>
    <scope>NUCLEOTIDE SEQUENCE</scope>
    <source>
        <strain evidence="18">LS3</strain>
    </source>
</reference>
<name>A0A060T9R4_BLAAD</name>
<dbReference type="GO" id="GO:0051301">
    <property type="term" value="P:cell division"/>
    <property type="evidence" value="ECO:0007669"/>
    <property type="project" value="UniProtKB-KW"/>
</dbReference>
<evidence type="ECO:0000256" key="12">
    <source>
        <dbReference type="ARBA" id="ARBA00059896"/>
    </source>
</evidence>
<dbReference type="PANTHER" id="PTHR47970">
    <property type="entry name" value="KINESIN-LIKE PROTEIN KIF11"/>
    <property type="match status" value="1"/>
</dbReference>
<keyword evidence="7 14" id="KW-0067">ATP-binding</keyword>
<evidence type="ECO:0000256" key="9">
    <source>
        <dbReference type="ARBA" id="ARBA00023175"/>
    </source>
</evidence>
<keyword evidence="2" id="KW-0963">Cytoplasm</keyword>
<evidence type="ECO:0000256" key="4">
    <source>
        <dbReference type="ARBA" id="ARBA00022701"/>
    </source>
</evidence>
<evidence type="ECO:0000256" key="11">
    <source>
        <dbReference type="ARBA" id="ARBA00023306"/>
    </source>
</evidence>
<dbReference type="InterPro" id="IPR019821">
    <property type="entry name" value="Kinesin_motor_CS"/>
</dbReference>
<evidence type="ECO:0000256" key="8">
    <source>
        <dbReference type="ARBA" id="ARBA00023054"/>
    </source>
</evidence>
<dbReference type="AlphaFoldDB" id="A0A060T9R4"/>
<evidence type="ECO:0000256" key="6">
    <source>
        <dbReference type="ARBA" id="ARBA00022776"/>
    </source>
</evidence>
<evidence type="ECO:0000256" key="10">
    <source>
        <dbReference type="ARBA" id="ARBA00023212"/>
    </source>
</evidence>
<organism evidence="18">
    <name type="scientific">Blastobotrys adeninivorans</name>
    <name type="common">Yeast</name>
    <name type="synonym">Arxula adeninivorans</name>
    <dbReference type="NCBI Taxonomy" id="409370"/>
    <lineage>
        <taxon>Eukaryota</taxon>
        <taxon>Fungi</taxon>
        <taxon>Dikarya</taxon>
        <taxon>Ascomycota</taxon>
        <taxon>Saccharomycotina</taxon>
        <taxon>Dipodascomycetes</taxon>
        <taxon>Dipodascales</taxon>
        <taxon>Trichomonascaceae</taxon>
        <taxon>Blastobotrys</taxon>
    </lineage>
</organism>
<proteinExistence type="inferred from homology"/>
<dbReference type="Pfam" id="PF00225">
    <property type="entry name" value="Kinesin"/>
    <property type="match status" value="1"/>
</dbReference>
<dbReference type="PhylomeDB" id="A0A060T9R4"/>
<dbReference type="PROSITE" id="PS50067">
    <property type="entry name" value="KINESIN_MOTOR_2"/>
    <property type="match status" value="1"/>
</dbReference>
<dbReference type="PRINTS" id="PR00380">
    <property type="entry name" value="KINESINHEAVY"/>
</dbReference>
<keyword evidence="10" id="KW-0206">Cytoskeleton</keyword>
<evidence type="ECO:0000259" key="17">
    <source>
        <dbReference type="PROSITE" id="PS50067"/>
    </source>
</evidence>
<dbReference type="Gene3D" id="3.40.850.10">
    <property type="entry name" value="Kinesin motor domain"/>
    <property type="match status" value="1"/>
</dbReference>
<comment type="subcellular location">
    <subcellularLocation>
        <location evidence="1">Cytoplasm</location>
        <location evidence="1">Cytoskeleton</location>
        <location evidence="1">Spindle</location>
    </subcellularLocation>
</comment>
<dbReference type="SMART" id="SM00129">
    <property type="entry name" value="KISc"/>
    <property type="match status" value="1"/>
</dbReference>
<feature type="compositionally biased region" description="Low complexity" evidence="16">
    <location>
        <begin position="1"/>
        <end position="10"/>
    </location>
</feature>
<evidence type="ECO:0000256" key="16">
    <source>
        <dbReference type="SAM" id="MobiDB-lite"/>
    </source>
</evidence>
<dbReference type="GO" id="GO:0072686">
    <property type="term" value="C:mitotic spindle"/>
    <property type="evidence" value="ECO:0007669"/>
    <property type="project" value="TreeGrafter"/>
</dbReference>
<sequence>MRSSRASSMALRPPTRVSRVRKPSAIAHTDTQPLSRPDSRLGNPVDVRNDPDSTNIRVVARCRGRNDREIKAKSAVVVETGHSSNEIAVRVGQDLSTKKIYNLDHVFGPETDQNMIFDEVVSPIVDELLTGINCTVFAYGQTGTGKTFTMTGDDSIDNGTYSADAGIIPRVIYKLFAAIDTKGRDCCVSFSCVELYNEELSDLLEDDDKKLRIIDDSAKRTVTIQGLSDCQVTSPEAGMKLLQTAVRRRHIASTKMNDISSRSHTIFTITVAMDDGTGEYAHKSKINLVDLAGSENIGKSGAENKRAREAGMINQSLLALGRVINGLVDKTAHIPYRESKLTRLLQDSLGGHTKTCIIATVSPALVNVEETLSTLEYASRAKNIKNKPQVSGTIPKRVLLKEYAEDLERMRQDLMATRKKNGVYLVPEQYNEMIAESESQKILVNDQQRKLETVDKQLKDARELIERTRVQLTGVNRQLESASGDLSSSLNGVIISKVALQSSRHVVNDLMAHTQGMETSIGKGLLDAMDVTIRDVNNLQDRLQERLAQDDAVKSTVVESCKGISGSKHQIETYLGNYSSVHDEMTLELSGRLNQVVADEVSQINMASNLVREKLEQLGSLNHQLAERATDSEAQFDQKFGLMDTARKEVEQKVREELEKLQDAAAGISQSIQQEVSVFRQRFKGPVHEVKRTLEIVFNQMAEELEKNKAHLERFSSSLNSSVGEVVRKQQTQQDELEKAIMEERQRAAVEKDKLVSQMSLLIKQFTENYESRVESTVDRFVRKPTAAIANEISSVTKTCDNGLASVVQCNDSISHQMVQNQAAIDSKLGGILSVAESGANSLEQSASRVAALTNDAIASQMGIVQNCVSGLYQHLSQVRSQGSEHNDLVKQQIANLTSTCEKQLNEVQDHMMFMKNRIEGGIDDQIGMNRLSEKWEETKSLAQSELTSISRTLAKLEQLAGDGPEKQKTINLTARVPLDQIPENLPRMKPVLEDESRKRPAPEPLIMTSKRRR</sequence>
<feature type="coiled-coil region" evidence="15">
    <location>
        <begin position="727"/>
        <end position="754"/>
    </location>
</feature>
<dbReference type="SUPFAM" id="SSF52540">
    <property type="entry name" value="P-loop containing nucleoside triphosphate hydrolases"/>
    <property type="match status" value="1"/>
</dbReference>
<evidence type="ECO:0000256" key="13">
    <source>
        <dbReference type="ARBA" id="ARBA00074599"/>
    </source>
</evidence>
<dbReference type="EMBL" id="HG937694">
    <property type="protein sequence ID" value="CDP37845.1"/>
    <property type="molecule type" value="Genomic_DNA"/>
</dbReference>
<reference evidence="18" key="1">
    <citation type="submission" date="2014-02" db="EMBL/GenBank/DDBJ databases">
        <authorList>
            <person name="Genoscope - CEA"/>
        </authorList>
    </citation>
    <scope>NUCLEOTIDE SEQUENCE</scope>
    <source>
        <strain evidence="18">LS3</strain>
    </source>
</reference>
<feature type="compositionally biased region" description="Basic and acidic residues" evidence="16">
    <location>
        <begin position="991"/>
        <end position="1002"/>
    </location>
</feature>
<comment type="similarity">
    <text evidence="14">Belongs to the TRAFAC class myosin-kinesin ATPase superfamily. Kinesin family.</text>
</comment>
<evidence type="ECO:0000256" key="14">
    <source>
        <dbReference type="PROSITE-ProRule" id="PRU00283"/>
    </source>
</evidence>
<keyword evidence="3" id="KW-0132">Cell division</keyword>
<feature type="binding site" evidence="14">
    <location>
        <begin position="140"/>
        <end position="147"/>
    </location>
    <ligand>
        <name>ATP</name>
        <dbReference type="ChEBI" id="CHEBI:30616"/>
    </ligand>
</feature>
<dbReference type="PANTHER" id="PTHR47970:SF12">
    <property type="entry name" value="KINESIN FAMILY MEMBER 11"/>
    <property type="match status" value="1"/>
</dbReference>
<dbReference type="GO" id="GO:0005634">
    <property type="term" value="C:nucleus"/>
    <property type="evidence" value="ECO:0007669"/>
    <property type="project" value="TreeGrafter"/>
</dbReference>
<protein>
    <recommendedName>
        <fullName evidence="13">Kinesin-like protein KIP1</fullName>
    </recommendedName>
</protein>
<keyword evidence="4" id="KW-0493">Microtubule</keyword>
<evidence type="ECO:0000256" key="5">
    <source>
        <dbReference type="ARBA" id="ARBA00022741"/>
    </source>
</evidence>
<dbReference type="GO" id="GO:0000073">
    <property type="term" value="P:initial mitotic spindle pole body separation"/>
    <property type="evidence" value="ECO:0007669"/>
    <property type="project" value="TreeGrafter"/>
</dbReference>
<keyword evidence="6" id="KW-0498">Mitosis</keyword>
<dbReference type="GO" id="GO:0007018">
    <property type="term" value="P:microtubule-based movement"/>
    <property type="evidence" value="ECO:0007669"/>
    <property type="project" value="InterPro"/>
</dbReference>
<keyword evidence="8 15" id="KW-0175">Coiled coil</keyword>